<feature type="domain" description="Glycosyl hydrolase family 13 catalytic" evidence="2">
    <location>
        <begin position="49"/>
        <end position="374"/>
    </location>
</feature>
<evidence type="ECO:0000256" key="1">
    <source>
        <dbReference type="SAM" id="MobiDB-lite"/>
    </source>
</evidence>
<dbReference type="AlphaFoldDB" id="A0A8J7PIP0"/>
<dbReference type="Pfam" id="PF00128">
    <property type="entry name" value="Alpha-amylase"/>
    <property type="match status" value="1"/>
</dbReference>
<dbReference type="PANTHER" id="PTHR47786:SF2">
    <property type="entry name" value="GLYCOSYL HYDROLASE FAMILY 13 CATALYTIC DOMAIN-CONTAINING PROTEIN"/>
    <property type="match status" value="1"/>
</dbReference>
<dbReference type="EMBL" id="JAFLCK010000030">
    <property type="protein sequence ID" value="MBN8662082.1"/>
    <property type="molecule type" value="Genomic_DNA"/>
</dbReference>
<accession>A0A8J7PIP0</accession>
<dbReference type="SUPFAM" id="SSF51445">
    <property type="entry name" value="(Trans)glycosidases"/>
    <property type="match status" value="1"/>
</dbReference>
<dbReference type="GO" id="GO:0005975">
    <property type="term" value="P:carbohydrate metabolic process"/>
    <property type="evidence" value="ECO:0007669"/>
    <property type="project" value="InterPro"/>
</dbReference>
<protein>
    <recommendedName>
        <fullName evidence="2">Glycosyl hydrolase family 13 catalytic domain-containing protein</fullName>
    </recommendedName>
</protein>
<dbReference type="PANTHER" id="PTHR47786">
    <property type="entry name" value="ALPHA-1,4-GLUCAN:MALTOSE-1-PHOSPHATE MALTOSYLTRANSFERASE"/>
    <property type="match status" value="1"/>
</dbReference>
<comment type="caution">
    <text evidence="3">The sequence shown here is derived from an EMBL/GenBank/DDBJ whole genome shotgun (WGS) entry which is preliminary data.</text>
</comment>
<name>A0A8J7PIP0_9BACT</name>
<dbReference type="SMART" id="SM00642">
    <property type="entry name" value="Aamy"/>
    <property type="match status" value="1"/>
</dbReference>
<evidence type="ECO:0000313" key="4">
    <source>
        <dbReference type="Proteomes" id="UP000664277"/>
    </source>
</evidence>
<evidence type="ECO:0000259" key="2">
    <source>
        <dbReference type="SMART" id="SM00642"/>
    </source>
</evidence>
<dbReference type="Gene3D" id="3.20.20.80">
    <property type="entry name" value="Glycosidases"/>
    <property type="match status" value="1"/>
</dbReference>
<gene>
    <name evidence="3" type="ORF">J0M35_17070</name>
</gene>
<dbReference type="InterPro" id="IPR006047">
    <property type="entry name" value="GH13_cat_dom"/>
</dbReference>
<evidence type="ECO:0000313" key="3">
    <source>
        <dbReference type="EMBL" id="MBN8662082.1"/>
    </source>
</evidence>
<dbReference type="Proteomes" id="UP000664277">
    <property type="component" value="Unassembled WGS sequence"/>
</dbReference>
<organism evidence="3 4">
    <name type="scientific">Candidatus Obscuribacter phosphatis</name>
    <dbReference type="NCBI Taxonomy" id="1906157"/>
    <lineage>
        <taxon>Bacteria</taxon>
        <taxon>Bacillati</taxon>
        <taxon>Candidatus Melainabacteria</taxon>
        <taxon>Candidatus Obscuribacterales</taxon>
        <taxon>Candidatus Obscuribacteraceae</taxon>
        <taxon>Candidatus Obscuribacter</taxon>
    </lineage>
</organism>
<feature type="region of interest" description="Disordered" evidence="1">
    <location>
        <begin position="415"/>
        <end position="437"/>
    </location>
</feature>
<dbReference type="InterPro" id="IPR017853">
    <property type="entry name" value="GH"/>
</dbReference>
<reference evidence="3" key="1">
    <citation type="submission" date="2021-02" db="EMBL/GenBank/DDBJ databases">
        <title>Genome-Resolved Metagenomics of a Microbial Community Performing Photosynthetic Biological Nutrient Removal.</title>
        <authorList>
            <person name="Mcdaniel E.A."/>
        </authorList>
    </citation>
    <scope>NUCLEOTIDE SEQUENCE</scope>
    <source>
        <strain evidence="3">UWPOB_OBS1</strain>
    </source>
</reference>
<proteinExistence type="predicted"/>
<sequence>MLNRLRQSNAQATLADLDAGGKLAGFDWIWLLSVWQTSTAAREVSRKRSGWLHEFQDTLPDLKTEDIGGSGFAIADYKVSEDLGGGQALAKLRQKLKQRGQKLMLDFVPNHMGLGHRWLQENPAYFIMADARDAEQEPHNYFKVDQPGGKELYVAHGRDPYFEGWPDTIQLDYSNPALQEEMIKILLDIAGQCDGVRCDMAMLVEPEIFERTWKNRGESRRQLKGVYKPFWSEAISRVKAEYPDFCFMAEVYWDMEWQLQQAGFDYTYDKRLYDRLRNGDTAGVRAHLTADLSYQSKMARFLENHDEPRAAAVFSEEMEKAAAVTTFLTPGLRFFHQGQFEGFCKPISPHLVRGPEENENINLKEFYNNLLAALIEPTRTGTFTLLGTKPAWQDNWTYSSILGYLWQKITPDQEDRGKKKKALESNGKQAKPEPEKAPARGDCLLAVVNLSDHQSQCYLPMNIAGCNLILEDKLSNTVYERKGDTMSQEGLYLDMSPFQCHIFAVYAARSRVN</sequence>
<dbReference type="CDD" id="cd11347">
    <property type="entry name" value="AmyAc_1"/>
    <property type="match status" value="1"/>
</dbReference>